<dbReference type="GO" id="GO:0016887">
    <property type="term" value="F:ATP hydrolysis activity"/>
    <property type="evidence" value="ECO:0007669"/>
    <property type="project" value="InterPro"/>
</dbReference>
<name>A0A0S7BTM4_9CHLR</name>
<dbReference type="InterPro" id="IPR050388">
    <property type="entry name" value="ABC_Ni/Peptide_Import"/>
</dbReference>
<dbReference type="InterPro" id="IPR003593">
    <property type="entry name" value="AAA+_ATPase"/>
</dbReference>
<dbReference type="CDD" id="cd03257">
    <property type="entry name" value="ABC_NikE_OppD_transporters"/>
    <property type="match status" value="1"/>
</dbReference>
<keyword evidence="7" id="KW-0472">Membrane</keyword>
<accession>A0A0S7BTM4</accession>
<dbReference type="PATRIC" id="fig|1678840.3.peg.1322"/>
<gene>
    <name evidence="9" type="ORF">ATC1_13103</name>
</gene>
<feature type="domain" description="ABC transporter" evidence="8">
    <location>
        <begin position="12"/>
        <end position="262"/>
    </location>
</feature>
<dbReference type="GO" id="GO:0005886">
    <property type="term" value="C:plasma membrane"/>
    <property type="evidence" value="ECO:0007669"/>
    <property type="project" value="UniProtKB-SubCell"/>
</dbReference>
<organism evidence="9">
    <name type="scientific">Flexilinea flocculi</name>
    <dbReference type="NCBI Taxonomy" id="1678840"/>
    <lineage>
        <taxon>Bacteria</taxon>
        <taxon>Bacillati</taxon>
        <taxon>Chloroflexota</taxon>
        <taxon>Anaerolineae</taxon>
        <taxon>Anaerolineales</taxon>
        <taxon>Anaerolineaceae</taxon>
        <taxon>Flexilinea</taxon>
    </lineage>
</organism>
<dbReference type="Pfam" id="PF00005">
    <property type="entry name" value="ABC_tran"/>
    <property type="match status" value="1"/>
</dbReference>
<keyword evidence="3" id="KW-0813">Transport</keyword>
<evidence type="ECO:0000256" key="6">
    <source>
        <dbReference type="ARBA" id="ARBA00022840"/>
    </source>
</evidence>
<dbReference type="OrthoDB" id="9802772at2"/>
<dbReference type="InterPro" id="IPR013563">
    <property type="entry name" value="Oligopep_ABC_C"/>
</dbReference>
<comment type="subcellular location">
    <subcellularLocation>
        <location evidence="1">Cell membrane</location>
        <topology evidence="1">Peripheral membrane protein</topology>
    </subcellularLocation>
</comment>
<dbReference type="SUPFAM" id="SSF52540">
    <property type="entry name" value="P-loop containing nucleoside triphosphate hydrolases"/>
    <property type="match status" value="1"/>
</dbReference>
<dbReference type="PROSITE" id="PS00211">
    <property type="entry name" value="ABC_TRANSPORTER_1"/>
    <property type="match status" value="1"/>
</dbReference>
<evidence type="ECO:0000256" key="1">
    <source>
        <dbReference type="ARBA" id="ARBA00004202"/>
    </source>
</evidence>
<dbReference type="RefSeq" id="WP_062279177.1">
    <property type="nucleotide sequence ID" value="NZ_DF968181.1"/>
</dbReference>
<keyword evidence="5" id="KW-0547">Nucleotide-binding</keyword>
<sequence length="339" mass="37668">MTDQKTQFYFEIKDLSVGFRTFEGIKPVLNIEGLGINRGETYGLVGESGAGKTVLALTILGLLPKPAGMILNGSILFDGVDLLKQSEKQMAEIYRGKRLAMIFQDPMSTLNPVFTVWQQIERVITRQEGLKGKACLKRSLELLDMVKLPDTMNLIDKYPHELSGGQRQRIIIAIALSCGAEFLIADEPTRNLDVTIQAGILKLIDELQRDFKMSVLFIGNNVSLVNIFCRNAGILYRGKLVEEGLSNCVVQNPLHPYTQTLISAIPRSKSEKLKFSKTIIKPEAENGCPYFSRCTIGKENCSTHVPMLREFRTESSAESLNDIQNPVQKAACFYAGGTI</sequence>
<evidence type="ECO:0000256" key="5">
    <source>
        <dbReference type="ARBA" id="ARBA00022741"/>
    </source>
</evidence>
<dbReference type="STRING" id="1678840.ATC1_13103"/>
<dbReference type="PANTHER" id="PTHR43297">
    <property type="entry name" value="OLIGOPEPTIDE TRANSPORT ATP-BINDING PROTEIN APPD"/>
    <property type="match status" value="1"/>
</dbReference>
<comment type="similarity">
    <text evidence="2">Belongs to the ABC transporter superfamily.</text>
</comment>
<evidence type="ECO:0000256" key="7">
    <source>
        <dbReference type="ARBA" id="ARBA00023136"/>
    </source>
</evidence>
<keyword evidence="6 9" id="KW-0067">ATP-binding</keyword>
<keyword evidence="4" id="KW-1003">Cell membrane</keyword>
<dbReference type="GO" id="GO:0005524">
    <property type="term" value="F:ATP binding"/>
    <property type="evidence" value="ECO:0007669"/>
    <property type="project" value="UniProtKB-KW"/>
</dbReference>
<proteinExistence type="inferred from homology"/>
<dbReference type="NCBIfam" id="TIGR01727">
    <property type="entry name" value="oligo_HPY"/>
    <property type="match status" value="1"/>
</dbReference>
<dbReference type="InterPro" id="IPR027417">
    <property type="entry name" value="P-loop_NTPase"/>
</dbReference>
<dbReference type="PANTHER" id="PTHR43297:SF2">
    <property type="entry name" value="DIPEPTIDE TRANSPORT ATP-BINDING PROTEIN DPPD"/>
    <property type="match status" value="1"/>
</dbReference>
<keyword evidence="10" id="KW-1185">Reference proteome</keyword>
<dbReference type="AlphaFoldDB" id="A0A0S7BTM4"/>
<dbReference type="Pfam" id="PF08352">
    <property type="entry name" value="oligo_HPY"/>
    <property type="match status" value="1"/>
</dbReference>
<reference evidence="9" key="1">
    <citation type="journal article" date="2015" name="Genome Announc.">
        <title>Draft Genome Sequence of Anaerolineae Strain TC1, a Novel Isolate from a Methanogenic Wastewater Treatment System.</title>
        <authorList>
            <person name="Matsuura N."/>
            <person name="Tourlousse D.M."/>
            <person name="Sun L."/>
            <person name="Toyonaga M."/>
            <person name="Kuroda K."/>
            <person name="Ohashi A."/>
            <person name="Cruz R."/>
            <person name="Yamaguchi T."/>
            <person name="Sekiguchi Y."/>
        </authorList>
    </citation>
    <scope>NUCLEOTIDE SEQUENCE [LARGE SCALE GENOMIC DNA]</scope>
    <source>
        <strain evidence="9">TC1</strain>
    </source>
</reference>
<dbReference type="InterPro" id="IPR017871">
    <property type="entry name" value="ABC_transporter-like_CS"/>
</dbReference>
<dbReference type="Proteomes" id="UP000053370">
    <property type="component" value="Unassembled WGS sequence"/>
</dbReference>
<evidence type="ECO:0000256" key="2">
    <source>
        <dbReference type="ARBA" id="ARBA00005417"/>
    </source>
</evidence>
<dbReference type="PROSITE" id="PS50893">
    <property type="entry name" value="ABC_TRANSPORTER_2"/>
    <property type="match status" value="1"/>
</dbReference>
<dbReference type="SMART" id="SM00382">
    <property type="entry name" value="AAA"/>
    <property type="match status" value="1"/>
</dbReference>
<dbReference type="GO" id="GO:0015833">
    <property type="term" value="P:peptide transport"/>
    <property type="evidence" value="ECO:0007669"/>
    <property type="project" value="InterPro"/>
</dbReference>
<evidence type="ECO:0000313" key="9">
    <source>
        <dbReference type="EMBL" id="GAP40137.1"/>
    </source>
</evidence>
<dbReference type="EMBL" id="DF968181">
    <property type="protein sequence ID" value="GAP40137.1"/>
    <property type="molecule type" value="Genomic_DNA"/>
</dbReference>
<evidence type="ECO:0000313" key="10">
    <source>
        <dbReference type="Proteomes" id="UP000053370"/>
    </source>
</evidence>
<evidence type="ECO:0000256" key="3">
    <source>
        <dbReference type="ARBA" id="ARBA00022448"/>
    </source>
</evidence>
<dbReference type="InterPro" id="IPR003439">
    <property type="entry name" value="ABC_transporter-like_ATP-bd"/>
</dbReference>
<evidence type="ECO:0000256" key="4">
    <source>
        <dbReference type="ARBA" id="ARBA00022475"/>
    </source>
</evidence>
<protein>
    <submittedName>
        <fullName evidence="9">Oligopeptide/dipeptide ABC transporter, ATP-binding protein, C-terminal domain</fullName>
    </submittedName>
</protein>
<dbReference type="Gene3D" id="3.40.50.300">
    <property type="entry name" value="P-loop containing nucleotide triphosphate hydrolases"/>
    <property type="match status" value="1"/>
</dbReference>
<evidence type="ECO:0000259" key="8">
    <source>
        <dbReference type="PROSITE" id="PS50893"/>
    </source>
</evidence>